<dbReference type="OrthoDB" id="1447828at2"/>
<dbReference type="Gene3D" id="3.40.50.10600">
    <property type="entry name" value="SpoIIaa-like domains"/>
    <property type="match status" value="2"/>
</dbReference>
<dbReference type="RefSeq" id="WP_117159288.1">
    <property type="nucleotide sequence ID" value="NZ_QVID01000001.1"/>
</dbReference>
<proteinExistence type="predicted"/>
<organism evidence="1 2">
    <name type="scientific">Marixanthomonas ophiurae</name>
    <dbReference type="NCBI Taxonomy" id="387659"/>
    <lineage>
        <taxon>Bacteria</taxon>
        <taxon>Pseudomonadati</taxon>
        <taxon>Bacteroidota</taxon>
        <taxon>Flavobacteriia</taxon>
        <taxon>Flavobacteriales</taxon>
        <taxon>Flavobacteriaceae</taxon>
        <taxon>Marixanthomonas</taxon>
    </lineage>
</organism>
<dbReference type="AlphaFoldDB" id="A0A3E1QDJ1"/>
<gene>
    <name evidence="1" type="ORF">DZ858_09370</name>
</gene>
<dbReference type="InterPro" id="IPR021866">
    <property type="entry name" value="SpoIIAA-like"/>
</dbReference>
<sequence length="252" mass="28832">MIKIKKIEGTDIFEFSIDGEIDKESVKDFYKLLELKAEQHQKMKLLGTINEFPSFKDFKAFSSTLKMKVKAIHNIGKYAIISDKEWIETLLPAGDFLTPGIPMKHFDLDEREEAITWLRKDDVKTYSEDEYLSKMNIENIKGTNIYSFTLDGKIDEGGMIALYNILKNKNRKGKISLLATYKDFDGFNSFKAFTEGLKVDFGAIGNIEKYAVVTDKKWAHKLVKIESKVLPGITMKGFALDEADKALEWLKS</sequence>
<evidence type="ECO:0000313" key="1">
    <source>
        <dbReference type="EMBL" id="RFN60229.1"/>
    </source>
</evidence>
<reference evidence="1 2" key="1">
    <citation type="journal article" date="2007" name="Int. J. Syst. Evol. Microbiol.">
        <title>Marixanthomonas ophiurae gen. nov., sp. nov., a marine bacterium of the family Flavobacteriaceae isolated from a deep-sea brittle star.</title>
        <authorList>
            <person name="Romanenko L.A."/>
            <person name="Uchino M."/>
            <person name="Frolova G.M."/>
            <person name="Mikhailov V.V."/>
        </authorList>
    </citation>
    <scope>NUCLEOTIDE SEQUENCE [LARGE SCALE GENOMIC DNA]</scope>
    <source>
        <strain evidence="1 2">KMM 3046</strain>
    </source>
</reference>
<dbReference type="InterPro" id="IPR036513">
    <property type="entry name" value="STAS_dom_sf"/>
</dbReference>
<protein>
    <submittedName>
        <fullName evidence="1">STAS/SEC14 domain-containing protein</fullName>
    </submittedName>
</protein>
<dbReference type="Pfam" id="PF11964">
    <property type="entry name" value="SpoIIAA-like"/>
    <property type="match status" value="2"/>
</dbReference>
<evidence type="ECO:0000313" key="2">
    <source>
        <dbReference type="Proteomes" id="UP000261082"/>
    </source>
</evidence>
<dbReference type="EMBL" id="QVID01000001">
    <property type="protein sequence ID" value="RFN60229.1"/>
    <property type="molecule type" value="Genomic_DNA"/>
</dbReference>
<dbReference type="SUPFAM" id="SSF52091">
    <property type="entry name" value="SpoIIaa-like"/>
    <property type="match status" value="2"/>
</dbReference>
<dbReference type="Proteomes" id="UP000261082">
    <property type="component" value="Unassembled WGS sequence"/>
</dbReference>
<dbReference type="InterPro" id="IPR038396">
    <property type="entry name" value="SpoIIAA-like_sf"/>
</dbReference>
<keyword evidence="2" id="KW-1185">Reference proteome</keyword>
<accession>A0A3E1QDJ1</accession>
<comment type="caution">
    <text evidence="1">The sequence shown here is derived from an EMBL/GenBank/DDBJ whole genome shotgun (WGS) entry which is preliminary data.</text>
</comment>
<name>A0A3E1QDJ1_9FLAO</name>